<accession>A0AAV8RV28</accession>
<comment type="caution">
    <text evidence="1">The sequence shown here is derived from an EMBL/GenBank/DDBJ whole genome shotgun (WGS) entry which is preliminary data.</text>
</comment>
<protein>
    <submittedName>
        <fullName evidence="1">Uncharacterized protein</fullName>
    </submittedName>
</protein>
<dbReference type="Proteomes" id="UP001222027">
    <property type="component" value="Unassembled WGS sequence"/>
</dbReference>
<name>A0AAV8RV28_ENSVE</name>
<gene>
    <name evidence="1" type="ORF">OPV22_000714</name>
</gene>
<evidence type="ECO:0000313" key="1">
    <source>
        <dbReference type="EMBL" id="KAJ8510280.1"/>
    </source>
</evidence>
<dbReference type="AlphaFoldDB" id="A0AAV8RV28"/>
<proteinExistence type="predicted"/>
<dbReference type="EMBL" id="JAQQAF010000001">
    <property type="protein sequence ID" value="KAJ8510280.1"/>
    <property type="molecule type" value="Genomic_DNA"/>
</dbReference>
<organism evidence="1 2">
    <name type="scientific">Ensete ventricosum</name>
    <name type="common">Abyssinian banana</name>
    <name type="synonym">Musa ensete</name>
    <dbReference type="NCBI Taxonomy" id="4639"/>
    <lineage>
        <taxon>Eukaryota</taxon>
        <taxon>Viridiplantae</taxon>
        <taxon>Streptophyta</taxon>
        <taxon>Embryophyta</taxon>
        <taxon>Tracheophyta</taxon>
        <taxon>Spermatophyta</taxon>
        <taxon>Magnoliopsida</taxon>
        <taxon>Liliopsida</taxon>
        <taxon>Zingiberales</taxon>
        <taxon>Musaceae</taxon>
        <taxon>Ensete</taxon>
    </lineage>
</organism>
<reference evidence="1 2" key="1">
    <citation type="submission" date="2022-12" db="EMBL/GenBank/DDBJ databases">
        <title>Chromosome-scale assembly of the Ensete ventricosum genome.</title>
        <authorList>
            <person name="Dussert Y."/>
            <person name="Stocks J."/>
            <person name="Wendawek A."/>
            <person name="Woldeyes F."/>
            <person name="Nichols R.A."/>
            <person name="Borrell J.S."/>
        </authorList>
    </citation>
    <scope>NUCLEOTIDE SEQUENCE [LARGE SCALE GENOMIC DNA]</scope>
    <source>
        <strain evidence="2">cv. Maze</strain>
        <tissue evidence="1">Seeds</tissue>
    </source>
</reference>
<evidence type="ECO:0000313" key="2">
    <source>
        <dbReference type="Proteomes" id="UP001222027"/>
    </source>
</evidence>
<sequence>MDQWSLWIDFKHPTQAASSFITRPPNPRICSPSRSLPPIARQLRRCPLDRSLHRNHSRCCSCCVELDISLEDRILEFCFWNNHIRRRKRNVIVSDD</sequence>
<keyword evidence="2" id="KW-1185">Reference proteome</keyword>